<dbReference type="GO" id="GO:0006777">
    <property type="term" value="P:Mo-molybdopterin cofactor biosynthetic process"/>
    <property type="evidence" value="ECO:0007669"/>
    <property type="project" value="UniProtKB-UniRule"/>
</dbReference>
<feature type="binding site" evidence="7">
    <location>
        <begin position="114"/>
        <end position="115"/>
    </location>
    <ligand>
        <name>substrate</name>
    </ligand>
</feature>
<sequence>MNGAMTHVDEDGKAIMVDVSAKVDTKRTAIASGRIFMSRQAFDAIAGGTVPKGDVLAAARIAGIMATKQTSSLIPLCHNLLLTSAQLDFRLLSEECAIEAVCTVASTGKTGVEMEALTGATISLLTIYDFCKAIDRSMHVEDVHLQFKDGGKSGCYDRR</sequence>
<dbReference type="CDD" id="cd01420">
    <property type="entry name" value="MoaC_PE"/>
    <property type="match status" value="1"/>
</dbReference>
<comment type="catalytic activity">
    <reaction evidence="1 7">
        <text>(8S)-3',8-cyclo-7,8-dihydroguanosine 5'-triphosphate = cyclic pyranopterin phosphate + diphosphate</text>
        <dbReference type="Rhea" id="RHEA:49580"/>
        <dbReference type="ChEBI" id="CHEBI:33019"/>
        <dbReference type="ChEBI" id="CHEBI:59648"/>
        <dbReference type="ChEBI" id="CHEBI:131766"/>
        <dbReference type="EC" id="4.6.1.17"/>
    </reaction>
</comment>
<dbReference type="NCBIfam" id="TIGR00581">
    <property type="entry name" value="moaC"/>
    <property type="match status" value="1"/>
</dbReference>
<gene>
    <name evidence="7 9" type="primary">moaC</name>
    <name evidence="9" type="ORF">SPIROBIBN47_190040</name>
</gene>
<dbReference type="EC" id="4.6.1.17" evidence="3 7"/>
<dbReference type="InterPro" id="IPR002820">
    <property type="entry name" value="Mopterin_CF_biosynth-C_dom"/>
</dbReference>
<keyword evidence="4 7" id="KW-0501">Molybdenum cofactor biosynthesis</keyword>
<dbReference type="UniPathway" id="UPA00344"/>
<evidence type="ECO:0000256" key="3">
    <source>
        <dbReference type="ARBA" id="ARBA00012575"/>
    </source>
</evidence>
<protein>
    <recommendedName>
        <fullName evidence="3 7">Cyclic pyranopterin monophosphate synthase</fullName>
        <ecNumber evidence="3 7">4.6.1.17</ecNumber>
    </recommendedName>
    <alternativeName>
        <fullName evidence="7">Molybdenum cofactor biosynthesis protein C</fullName>
    </alternativeName>
</protein>
<reference evidence="9" key="1">
    <citation type="submission" date="2017-02" db="EMBL/GenBank/DDBJ databases">
        <authorList>
            <person name="Regsiter A."/>
            <person name="William W."/>
        </authorList>
    </citation>
    <scope>NUCLEOTIDE SEQUENCE</scope>
    <source>
        <strain evidence="9">Bib</strain>
    </source>
</reference>
<comment type="pathway">
    <text evidence="2 7">Cofactor biosynthesis; molybdopterin biosynthesis.</text>
</comment>
<dbReference type="NCBIfam" id="NF006870">
    <property type="entry name" value="PRK09364.1"/>
    <property type="match status" value="1"/>
</dbReference>
<dbReference type="InterPro" id="IPR047594">
    <property type="entry name" value="MoaC_bact/euk"/>
</dbReference>
<proteinExistence type="inferred from homology"/>
<name>A0A3P3XGP7_9SPIR</name>
<dbReference type="EMBL" id="FWDM01000011">
    <property type="protein sequence ID" value="SLM11325.1"/>
    <property type="molecule type" value="Genomic_DNA"/>
</dbReference>
<dbReference type="InterPro" id="IPR036522">
    <property type="entry name" value="MoaC_sf"/>
</dbReference>
<dbReference type="InterPro" id="IPR050105">
    <property type="entry name" value="MoCo_biosynth_MoaA/MoaC"/>
</dbReference>
<organism evidence="9">
    <name type="scientific">uncultured spirochete</name>
    <dbReference type="NCBI Taxonomy" id="156406"/>
    <lineage>
        <taxon>Bacteria</taxon>
        <taxon>Pseudomonadati</taxon>
        <taxon>Spirochaetota</taxon>
        <taxon>Spirochaetia</taxon>
        <taxon>Spirochaetales</taxon>
        <taxon>environmental samples</taxon>
    </lineage>
</organism>
<evidence type="ECO:0000256" key="7">
    <source>
        <dbReference type="HAMAP-Rule" id="MF_01224"/>
    </source>
</evidence>
<dbReference type="InterPro" id="IPR023045">
    <property type="entry name" value="MoaC"/>
</dbReference>
<accession>A0A3P3XGP7</accession>
<comment type="subunit">
    <text evidence="7">Homohexamer; trimer of dimers.</text>
</comment>
<evidence type="ECO:0000313" key="9">
    <source>
        <dbReference type="EMBL" id="SLM11325.1"/>
    </source>
</evidence>
<evidence type="ECO:0000256" key="1">
    <source>
        <dbReference type="ARBA" id="ARBA00001637"/>
    </source>
</evidence>
<evidence type="ECO:0000256" key="2">
    <source>
        <dbReference type="ARBA" id="ARBA00005046"/>
    </source>
</evidence>
<dbReference type="HAMAP" id="MF_01224_B">
    <property type="entry name" value="MoaC_B"/>
    <property type="match status" value="1"/>
</dbReference>
<feature type="domain" description="Molybdopterin cofactor biosynthesis C (MoaC)" evidence="8">
    <location>
        <begin position="16"/>
        <end position="151"/>
    </location>
</feature>
<dbReference type="Gene3D" id="3.30.70.640">
    <property type="entry name" value="Molybdopterin cofactor biosynthesis C (MoaC) domain"/>
    <property type="match status" value="1"/>
</dbReference>
<dbReference type="Pfam" id="PF01967">
    <property type="entry name" value="MoaC"/>
    <property type="match status" value="1"/>
</dbReference>
<evidence type="ECO:0000256" key="6">
    <source>
        <dbReference type="ARBA" id="ARBA00055087"/>
    </source>
</evidence>
<evidence type="ECO:0000256" key="5">
    <source>
        <dbReference type="ARBA" id="ARBA00023239"/>
    </source>
</evidence>
<dbReference type="SUPFAM" id="SSF55040">
    <property type="entry name" value="Molybdenum cofactor biosynthesis protein C, MoaC"/>
    <property type="match status" value="1"/>
</dbReference>
<dbReference type="AlphaFoldDB" id="A0A3P3XGP7"/>
<dbReference type="GO" id="GO:0061799">
    <property type="term" value="F:cyclic pyranopterin monophosphate synthase activity"/>
    <property type="evidence" value="ECO:0007669"/>
    <property type="project" value="UniProtKB-UniRule"/>
</dbReference>
<dbReference type="PANTHER" id="PTHR22960">
    <property type="entry name" value="MOLYBDOPTERIN COFACTOR SYNTHESIS PROTEIN A"/>
    <property type="match status" value="1"/>
</dbReference>
<evidence type="ECO:0000256" key="4">
    <source>
        <dbReference type="ARBA" id="ARBA00023150"/>
    </source>
</evidence>
<comment type="function">
    <text evidence="6 7">Catalyzes the conversion of (8S)-3',8-cyclo-7,8-dihydroguanosine 5'-triphosphate to cyclic pyranopterin monophosphate (cPMP).</text>
</comment>
<keyword evidence="5 7" id="KW-0456">Lyase</keyword>
<feature type="binding site" evidence="7">
    <location>
        <begin position="76"/>
        <end position="78"/>
    </location>
    <ligand>
        <name>substrate</name>
    </ligand>
</feature>
<comment type="similarity">
    <text evidence="7">Belongs to the MoaC family.</text>
</comment>
<evidence type="ECO:0000259" key="8">
    <source>
        <dbReference type="Pfam" id="PF01967"/>
    </source>
</evidence>
<feature type="active site" evidence="7">
    <location>
        <position position="129"/>
    </location>
</feature>